<dbReference type="PANTHER" id="PTHR31266:SF3">
    <property type="entry name" value="TRAF-INTERACTING PROTEIN WITH FHA DOMAIN-CONTAINING PROTEIN B"/>
    <property type="match status" value="1"/>
</dbReference>
<evidence type="ECO:0000313" key="2">
    <source>
        <dbReference type="EMBL" id="KAF6083290.1"/>
    </source>
</evidence>
<dbReference type="InterPro" id="IPR008984">
    <property type="entry name" value="SMAD_FHA_dom_sf"/>
</dbReference>
<sequence length="205" mass="22509">MERCLTVLQVSLHHPTQGPAVFATVPLRLQHHTSPLLLGRGLDTHLRLHPPRLSRQHLSLEPHWEKGGTALAFSLKALNLRGRLWIHGLMLRFPEQVPLGTINRVARLLQHPDGGLRGGRRLPGGLCLLLPSSPSPLICRPKAEETDEWEDIPGEPPAPGSERLAPGHLGFLRGPSQTRDSSPQPSMGRGPEIQLQREPTDGALC</sequence>
<comment type="caution">
    <text evidence="2">The sequence shown here is derived from an EMBL/GenBank/DDBJ whole genome shotgun (WGS) entry which is preliminary data.</text>
</comment>
<dbReference type="Proteomes" id="UP000664940">
    <property type="component" value="Unassembled WGS sequence"/>
</dbReference>
<evidence type="ECO:0000313" key="3">
    <source>
        <dbReference type="Proteomes" id="UP000664940"/>
    </source>
</evidence>
<gene>
    <name evidence="2" type="ORF">HJG60_018891</name>
</gene>
<evidence type="ECO:0000256" key="1">
    <source>
        <dbReference type="SAM" id="MobiDB-lite"/>
    </source>
</evidence>
<protein>
    <submittedName>
        <fullName evidence="2">TIFA inhibitor</fullName>
    </submittedName>
</protein>
<accession>A0A834DH76</accession>
<feature type="compositionally biased region" description="Polar residues" evidence="1">
    <location>
        <begin position="175"/>
        <end position="185"/>
    </location>
</feature>
<organism evidence="2 3">
    <name type="scientific">Phyllostomus discolor</name>
    <name type="common">pale spear-nosed bat</name>
    <dbReference type="NCBI Taxonomy" id="89673"/>
    <lineage>
        <taxon>Eukaryota</taxon>
        <taxon>Metazoa</taxon>
        <taxon>Chordata</taxon>
        <taxon>Craniata</taxon>
        <taxon>Vertebrata</taxon>
        <taxon>Euteleostomi</taxon>
        <taxon>Mammalia</taxon>
        <taxon>Eutheria</taxon>
        <taxon>Laurasiatheria</taxon>
        <taxon>Chiroptera</taxon>
        <taxon>Yangochiroptera</taxon>
        <taxon>Phyllostomidae</taxon>
        <taxon>Phyllostominae</taxon>
        <taxon>Phyllostomus</taxon>
    </lineage>
</organism>
<reference evidence="2 3" key="1">
    <citation type="journal article" date="2020" name="Nature">
        <title>Six reference-quality genomes reveal evolution of bat adaptations.</title>
        <authorList>
            <person name="Jebb D."/>
            <person name="Huang Z."/>
            <person name="Pippel M."/>
            <person name="Hughes G.M."/>
            <person name="Lavrichenko K."/>
            <person name="Devanna P."/>
            <person name="Winkler S."/>
            <person name="Jermiin L.S."/>
            <person name="Skirmuntt E.C."/>
            <person name="Katzourakis A."/>
            <person name="Burkitt-Gray L."/>
            <person name="Ray D.A."/>
            <person name="Sullivan K.A.M."/>
            <person name="Roscito J.G."/>
            <person name="Kirilenko B.M."/>
            <person name="Davalos L.M."/>
            <person name="Corthals A.P."/>
            <person name="Power M.L."/>
            <person name="Jones G."/>
            <person name="Ransome R.D."/>
            <person name="Dechmann D.K.N."/>
            <person name="Locatelli A.G."/>
            <person name="Puechmaille S.J."/>
            <person name="Fedrigo O."/>
            <person name="Jarvis E.D."/>
            <person name="Hiller M."/>
            <person name="Vernes S.C."/>
            <person name="Myers E.W."/>
            <person name="Teeling E.C."/>
        </authorList>
    </citation>
    <scope>NUCLEOTIDE SEQUENCE [LARGE SCALE GENOMIC DNA]</scope>
    <source>
        <strain evidence="2">Bat1K_MPI-CBG_1</strain>
    </source>
</reference>
<dbReference type="AlphaFoldDB" id="A0A834DH76"/>
<feature type="region of interest" description="Disordered" evidence="1">
    <location>
        <begin position="143"/>
        <end position="205"/>
    </location>
</feature>
<proteinExistence type="predicted"/>
<dbReference type="PANTHER" id="PTHR31266">
    <property type="entry name" value="TRAF-INTERACTING PROTEIN WITH FHA DOMAIN-CONTAINING PROTEIN A FAMILY MEMBER"/>
    <property type="match status" value="1"/>
</dbReference>
<dbReference type="SUPFAM" id="SSF49879">
    <property type="entry name" value="SMAD/FHA domain"/>
    <property type="match status" value="1"/>
</dbReference>
<dbReference type="GO" id="GO:0043123">
    <property type="term" value="P:positive regulation of canonical NF-kappaB signal transduction"/>
    <property type="evidence" value="ECO:0007669"/>
    <property type="project" value="InterPro"/>
</dbReference>
<name>A0A834DH76_9CHIR</name>
<dbReference type="EMBL" id="JABVXQ010000013">
    <property type="protein sequence ID" value="KAF6083290.1"/>
    <property type="molecule type" value="Genomic_DNA"/>
</dbReference>
<dbReference type="InterPro" id="IPR033621">
    <property type="entry name" value="TIFA"/>
</dbReference>